<protein>
    <recommendedName>
        <fullName evidence="2">Glycosyltransferase 2-like domain-containing protein</fullName>
    </recommendedName>
</protein>
<dbReference type="Gene3D" id="3.40.50.1860">
    <property type="match status" value="2"/>
</dbReference>
<organism evidence="1">
    <name type="scientific">uncultured marine microorganism HF4000_141F21</name>
    <dbReference type="NCBI Taxonomy" id="455525"/>
    <lineage>
        <taxon>unclassified sequences</taxon>
        <taxon>environmental samples</taxon>
    </lineage>
</organism>
<name>B3T2D2_9ZZZZ</name>
<evidence type="ECO:0000313" key="1">
    <source>
        <dbReference type="EMBL" id="ABZ06741.1"/>
    </source>
</evidence>
<dbReference type="EMBL" id="EU016584">
    <property type="protein sequence ID" value="ABZ06741.1"/>
    <property type="molecule type" value="Genomic_DNA"/>
</dbReference>
<dbReference type="AlphaFoldDB" id="B3T2D2"/>
<evidence type="ECO:0008006" key="2">
    <source>
        <dbReference type="Google" id="ProtNLM"/>
    </source>
</evidence>
<proteinExistence type="predicted"/>
<reference evidence="1" key="1">
    <citation type="journal article" date="2008" name="ISME J.">
        <title>Genomic patterns of recombination, clonal divergence and environment in marine microbial populations.</title>
        <authorList>
            <person name="Konstantinidis K.T."/>
            <person name="Delong E.F."/>
        </authorList>
    </citation>
    <scope>NUCLEOTIDE SEQUENCE</scope>
</reference>
<dbReference type="InterPro" id="IPR001920">
    <property type="entry name" value="Asp/Glu_race"/>
</dbReference>
<accession>B3T2D2</accession>
<dbReference type="GO" id="GO:0016855">
    <property type="term" value="F:racemase and epimerase activity, acting on amino acids and derivatives"/>
    <property type="evidence" value="ECO:0007669"/>
    <property type="project" value="InterPro"/>
</dbReference>
<sequence>MKKINSIVKTSFFKKILIKICRILGYEIIDQSSFYVPTQKKSLNENLNIQGKKSITLPLGETKVSRKVKALTIIYRSCTNINMLTQNKKRLFDKEKSEYTFRSLNSIIVSLSQAKKSFPQIEFDVVIVDYNSKKSDLDQMQKQLNKSYFNNSIISLNLNEFKDKIKKVNAENNDVTENQMSNMSNIHKSLLIAKNQCKDLVYFVEDDYLHQQEAIREMIFAYERIASQTNRELILCSTDYPYLYTKIDPTNIFLGSTKHWRVVGETLCTFLTSLYILQKHWDKFISMCQFEHYPFEQPLHDIYKSEYCLSPIPSLALHCTNVNSIYGLSPAMNWKKIWDENENY</sequence>
<gene>
    <name evidence="1" type="ORF">ALOHA_HF4000141F21ctg1g7</name>
</gene>